<dbReference type="OrthoDB" id="250531at2"/>
<dbReference type="SUPFAM" id="SSF54211">
    <property type="entry name" value="Ribosomal protein S5 domain 2-like"/>
    <property type="match status" value="1"/>
</dbReference>
<organism evidence="15 16">
    <name type="scientific">Maribacter cobaltidurans</name>
    <dbReference type="NCBI Taxonomy" id="1178778"/>
    <lineage>
        <taxon>Bacteria</taxon>
        <taxon>Pseudomonadati</taxon>
        <taxon>Bacteroidota</taxon>
        <taxon>Flavobacteriia</taxon>
        <taxon>Flavobacteriales</taxon>
        <taxon>Flavobacteriaceae</taxon>
        <taxon>Maribacter</taxon>
    </lineage>
</organism>
<keyword evidence="6 15" id="KW-0418">Kinase</keyword>
<evidence type="ECO:0000259" key="13">
    <source>
        <dbReference type="Pfam" id="PF08544"/>
    </source>
</evidence>
<dbReference type="Pfam" id="PF10509">
    <property type="entry name" value="GalKase_gal_bdg"/>
    <property type="match status" value="1"/>
</dbReference>
<evidence type="ECO:0000256" key="7">
    <source>
        <dbReference type="ARBA" id="ARBA00022840"/>
    </source>
</evidence>
<dbReference type="GO" id="GO:0006012">
    <property type="term" value="P:galactose metabolic process"/>
    <property type="evidence" value="ECO:0007669"/>
    <property type="project" value="UniProtKB-UniRule"/>
</dbReference>
<dbReference type="InterPro" id="IPR019741">
    <property type="entry name" value="Galactokinase_CS"/>
</dbReference>
<dbReference type="AlphaFoldDB" id="A0A223V312"/>
<proteinExistence type="inferred from homology"/>
<dbReference type="Proteomes" id="UP000215244">
    <property type="component" value="Chromosome"/>
</dbReference>
<dbReference type="PANTHER" id="PTHR10457">
    <property type="entry name" value="MEVALONATE KINASE/GALACTOKINASE"/>
    <property type="match status" value="1"/>
</dbReference>
<dbReference type="InterPro" id="IPR020568">
    <property type="entry name" value="Ribosomal_Su5_D2-typ_SF"/>
</dbReference>
<dbReference type="FunFam" id="3.30.230.10:FF:000017">
    <property type="entry name" value="Galactokinase"/>
    <property type="match status" value="1"/>
</dbReference>
<feature type="domain" description="Galactokinase N-terminal" evidence="14">
    <location>
        <begin position="12"/>
        <end position="56"/>
    </location>
</feature>
<evidence type="ECO:0000259" key="12">
    <source>
        <dbReference type="Pfam" id="PF00288"/>
    </source>
</evidence>
<dbReference type="InterPro" id="IPR006204">
    <property type="entry name" value="GHMP_kinase_N_dom"/>
</dbReference>
<comment type="similarity">
    <text evidence="1">Belongs to the GHMP kinase family. GalK subfamily.</text>
</comment>
<feature type="domain" description="GHMP kinase C-terminal" evidence="13">
    <location>
        <begin position="281"/>
        <end position="363"/>
    </location>
</feature>
<dbReference type="GO" id="GO:0005829">
    <property type="term" value="C:cytosol"/>
    <property type="evidence" value="ECO:0007669"/>
    <property type="project" value="TreeGrafter"/>
</dbReference>
<dbReference type="GO" id="GO:0004335">
    <property type="term" value="F:galactokinase activity"/>
    <property type="evidence" value="ECO:0007669"/>
    <property type="project" value="UniProtKB-UniRule"/>
</dbReference>
<accession>A0A223V312</accession>
<feature type="domain" description="GHMP kinase N-terminal" evidence="12">
    <location>
        <begin position="91"/>
        <end position="179"/>
    </location>
</feature>
<keyword evidence="10" id="KW-0119">Carbohydrate metabolism</keyword>
<dbReference type="InterPro" id="IPR000705">
    <property type="entry name" value="Galactokinase"/>
</dbReference>
<evidence type="ECO:0000256" key="3">
    <source>
        <dbReference type="ARBA" id="ARBA00022679"/>
    </source>
</evidence>
<dbReference type="PROSITE" id="PS00106">
    <property type="entry name" value="GALACTOKINASE"/>
    <property type="match status" value="1"/>
</dbReference>
<dbReference type="Gene3D" id="3.30.70.890">
    <property type="entry name" value="GHMP kinase, C-terminal domain"/>
    <property type="match status" value="1"/>
</dbReference>
<dbReference type="KEGG" id="marb:CJ263_05435"/>
<keyword evidence="5" id="KW-0547">Nucleotide-binding</keyword>
<evidence type="ECO:0000256" key="5">
    <source>
        <dbReference type="ARBA" id="ARBA00022741"/>
    </source>
</evidence>
<dbReference type="InterPro" id="IPR036554">
    <property type="entry name" value="GHMP_kinase_C_sf"/>
</dbReference>
<dbReference type="Gene3D" id="3.30.230.10">
    <property type="match status" value="1"/>
</dbReference>
<dbReference type="InterPro" id="IPR006206">
    <property type="entry name" value="Mevalonate/galactokinase"/>
</dbReference>
<dbReference type="Pfam" id="PF08544">
    <property type="entry name" value="GHMP_kinases_C"/>
    <property type="match status" value="1"/>
</dbReference>
<reference evidence="15 16" key="1">
    <citation type="submission" date="2017-08" db="EMBL/GenBank/DDBJ databases">
        <title>The complete genome sequence of Maribacter sp. B1, isolated from deep-sea sediment.</title>
        <authorList>
            <person name="Wu Y.-H."/>
            <person name="Cheng H."/>
            <person name="Xu X.-W."/>
        </authorList>
    </citation>
    <scope>NUCLEOTIDE SEQUENCE [LARGE SCALE GENOMIC DNA]</scope>
    <source>
        <strain evidence="15 16">B1</strain>
    </source>
</reference>
<evidence type="ECO:0000256" key="4">
    <source>
        <dbReference type="ARBA" id="ARBA00022723"/>
    </source>
</evidence>
<keyword evidence="4" id="KW-0479">Metal-binding</keyword>
<keyword evidence="8" id="KW-0460">Magnesium</keyword>
<evidence type="ECO:0000256" key="6">
    <source>
        <dbReference type="ARBA" id="ARBA00022777"/>
    </source>
</evidence>
<protein>
    <recommendedName>
        <fullName evidence="11">Galactokinase</fullName>
        <ecNumber evidence="11">2.7.1.6</ecNumber>
    </recommendedName>
</protein>
<dbReference type="PANTHER" id="PTHR10457:SF7">
    <property type="entry name" value="GALACTOKINASE-RELATED"/>
    <property type="match status" value="1"/>
</dbReference>
<evidence type="ECO:0000256" key="8">
    <source>
        <dbReference type="ARBA" id="ARBA00022842"/>
    </source>
</evidence>
<dbReference type="RefSeq" id="WP_094996326.1">
    <property type="nucleotide sequence ID" value="NZ_BMJL01000001.1"/>
</dbReference>
<dbReference type="FunFam" id="3.30.70.890:FF:000001">
    <property type="entry name" value="Galactokinase"/>
    <property type="match status" value="1"/>
</dbReference>
<dbReference type="InterPro" id="IPR019539">
    <property type="entry name" value="GalKase_N"/>
</dbReference>
<evidence type="ECO:0000313" key="16">
    <source>
        <dbReference type="Proteomes" id="UP000215244"/>
    </source>
</evidence>
<keyword evidence="3" id="KW-0808">Transferase</keyword>
<evidence type="ECO:0000259" key="14">
    <source>
        <dbReference type="Pfam" id="PF10509"/>
    </source>
</evidence>
<dbReference type="PIRSF" id="PIRSF000530">
    <property type="entry name" value="Galactokinase"/>
    <property type="match status" value="1"/>
</dbReference>
<dbReference type="InterPro" id="IPR014721">
    <property type="entry name" value="Ribsml_uS5_D2-typ_fold_subgr"/>
</dbReference>
<keyword evidence="9" id="KW-0299">Galactose metabolism</keyword>
<gene>
    <name evidence="15" type="primary">galK</name>
    <name evidence="15" type="ORF">CJ263_05435</name>
</gene>
<evidence type="ECO:0000256" key="10">
    <source>
        <dbReference type="ARBA" id="ARBA00023277"/>
    </source>
</evidence>
<evidence type="ECO:0000256" key="1">
    <source>
        <dbReference type="ARBA" id="ARBA00006566"/>
    </source>
</evidence>
<dbReference type="PRINTS" id="PR00473">
    <property type="entry name" value="GALCTOKINASE"/>
</dbReference>
<evidence type="ECO:0000256" key="9">
    <source>
        <dbReference type="ARBA" id="ARBA00023144"/>
    </source>
</evidence>
<keyword evidence="7" id="KW-0067">ATP-binding</keyword>
<dbReference type="EMBL" id="CP022957">
    <property type="protein sequence ID" value="ASV29702.1"/>
    <property type="molecule type" value="Genomic_DNA"/>
</dbReference>
<dbReference type="GO" id="GO:0046872">
    <property type="term" value="F:metal ion binding"/>
    <property type="evidence" value="ECO:0007669"/>
    <property type="project" value="UniProtKB-KW"/>
</dbReference>
<keyword evidence="2" id="KW-0963">Cytoplasm</keyword>
<dbReference type="InterPro" id="IPR013750">
    <property type="entry name" value="GHMP_kinase_C_dom"/>
</dbReference>
<dbReference type="Pfam" id="PF00288">
    <property type="entry name" value="GHMP_kinases_N"/>
    <property type="match status" value="1"/>
</dbReference>
<dbReference type="SUPFAM" id="SSF55060">
    <property type="entry name" value="GHMP Kinase, C-terminal domain"/>
    <property type="match status" value="1"/>
</dbReference>
<dbReference type="NCBIfam" id="TIGR00131">
    <property type="entry name" value="gal_kin"/>
    <property type="match status" value="1"/>
</dbReference>
<sequence length="387" mass="43155">MSHQNPSKPLQKFTDNRPTVQISSPGRINLIGEHIDYNDGFVLPAAIDKCIYLALKANGHESRCTIRSEGFKNTLVVGLDKLGQGTEGWHNYVIGVIAEINKLSGKLRGFDCNIESKVPIGSGVSSSAALECGLAYGLNVLFGLGLDKWELIKIGQRAEHNFVGTKCGIMDQFASVMGKDGHTMLLDCRSLDFKYIPTNLEPYRLLLLNTNVSHNLSTGEYNVRREQCQKGLTILTKLFNIKPSFRNVTLKMLDEAKEELGTLLYDRCSYVVEETKRVLDAAEALEANNLDRMGQLMYESHEGLSSKYEVSCPELDFLVEFSNTEPQILGTRMMGGGFGGCTLNLIHKDALERFIRKVTQAYKKEFDLDLSYFQTVPSQGTSTVSRR</sequence>
<dbReference type="EC" id="2.7.1.6" evidence="11"/>
<name>A0A223V312_9FLAO</name>
<dbReference type="GO" id="GO:0005524">
    <property type="term" value="F:ATP binding"/>
    <property type="evidence" value="ECO:0007669"/>
    <property type="project" value="UniProtKB-UniRule"/>
</dbReference>
<dbReference type="PRINTS" id="PR00959">
    <property type="entry name" value="MEVGALKINASE"/>
</dbReference>
<evidence type="ECO:0000313" key="15">
    <source>
        <dbReference type="EMBL" id="ASV29702.1"/>
    </source>
</evidence>
<keyword evidence="16" id="KW-1185">Reference proteome</keyword>
<evidence type="ECO:0000256" key="2">
    <source>
        <dbReference type="ARBA" id="ARBA00022490"/>
    </source>
</evidence>
<evidence type="ECO:0000256" key="11">
    <source>
        <dbReference type="NCBIfam" id="TIGR00131"/>
    </source>
</evidence>